<protein>
    <submittedName>
        <fullName evidence="2">Uncharacterized protein</fullName>
    </submittedName>
</protein>
<dbReference type="AlphaFoldDB" id="A0AAW0AAU9"/>
<name>A0AAW0AAU9_9AGAR</name>
<evidence type="ECO:0000256" key="1">
    <source>
        <dbReference type="SAM" id="MobiDB-lite"/>
    </source>
</evidence>
<proteinExistence type="predicted"/>
<dbReference type="EMBL" id="JAWWNJ010000076">
    <property type="protein sequence ID" value="KAK7006291.1"/>
    <property type="molecule type" value="Genomic_DNA"/>
</dbReference>
<dbReference type="Proteomes" id="UP001362999">
    <property type="component" value="Unassembled WGS sequence"/>
</dbReference>
<reference evidence="2 3" key="1">
    <citation type="journal article" date="2024" name="J Genomics">
        <title>Draft genome sequencing and assembly of Favolaschia claudopus CIRM-BRFM 2984 isolated from oak limbs.</title>
        <authorList>
            <person name="Navarro D."/>
            <person name="Drula E."/>
            <person name="Chaduli D."/>
            <person name="Cazenave R."/>
            <person name="Ahrendt S."/>
            <person name="Wang J."/>
            <person name="Lipzen A."/>
            <person name="Daum C."/>
            <person name="Barry K."/>
            <person name="Grigoriev I.V."/>
            <person name="Favel A."/>
            <person name="Rosso M.N."/>
            <person name="Martin F."/>
        </authorList>
    </citation>
    <scope>NUCLEOTIDE SEQUENCE [LARGE SCALE GENOMIC DNA]</scope>
    <source>
        <strain evidence="2 3">CIRM-BRFM 2984</strain>
    </source>
</reference>
<accession>A0AAW0AAU9</accession>
<comment type="caution">
    <text evidence="2">The sequence shown here is derived from an EMBL/GenBank/DDBJ whole genome shotgun (WGS) entry which is preliminary data.</text>
</comment>
<organism evidence="2 3">
    <name type="scientific">Favolaschia claudopus</name>
    <dbReference type="NCBI Taxonomy" id="2862362"/>
    <lineage>
        <taxon>Eukaryota</taxon>
        <taxon>Fungi</taxon>
        <taxon>Dikarya</taxon>
        <taxon>Basidiomycota</taxon>
        <taxon>Agaricomycotina</taxon>
        <taxon>Agaricomycetes</taxon>
        <taxon>Agaricomycetidae</taxon>
        <taxon>Agaricales</taxon>
        <taxon>Marasmiineae</taxon>
        <taxon>Mycenaceae</taxon>
        <taxon>Favolaschia</taxon>
    </lineage>
</organism>
<gene>
    <name evidence="2" type="ORF">R3P38DRAFT_3214337</name>
</gene>
<evidence type="ECO:0000313" key="2">
    <source>
        <dbReference type="EMBL" id="KAK7006291.1"/>
    </source>
</evidence>
<sequence length="176" mass="19112">MDEPTFPPELEREMSELTALKYPGSIPDIFVPHSPQTTCAPGHQDDLTGHTYPVAYAHHPRRVTARHQVRQSIPAPSSPHSSPLSPAVSSRSRVRLPGPPPNLRCRASLPHLPADLIPRAHSRRRLFLPAAPATPSPPRRHVGSTTCVNDDHASPSPRLSTTSTPSTTLRNPATTP</sequence>
<keyword evidence="3" id="KW-1185">Reference proteome</keyword>
<feature type="region of interest" description="Disordered" evidence="1">
    <location>
        <begin position="64"/>
        <end position="108"/>
    </location>
</feature>
<feature type="region of interest" description="Disordered" evidence="1">
    <location>
        <begin position="129"/>
        <end position="176"/>
    </location>
</feature>
<feature type="compositionally biased region" description="Low complexity" evidence="1">
    <location>
        <begin position="154"/>
        <end position="170"/>
    </location>
</feature>
<evidence type="ECO:0000313" key="3">
    <source>
        <dbReference type="Proteomes" id="UP001362999"/>
    </source>
</evidence>
<feature type="compositionally biased region" description="Low complexity" evidence="1">
    <location>
        <begin position="74"/>
        <end position="91"/>
    </location>
</feature>